<sequence length="599" mass="67450">MEDLNLIACLYPADGDLRAGAAIRMRENSGRYIPPQQETKLEYGSRESTVSQDDDEDHLASQPRLQLTFNPGPKAGLGFVIGTDENRCDVVLPKLSKNKIGRLHCVLTFDAERRLVLRDLSRNGTIVEYDGQGGEKRRTIVTQDDKGREKRHYFTWILSGGEASKVQKIGLQIEEIKFQIIVSEHETYPDLYNDNVDRFLHEATTNDELPFGALGIQSTTSTAQYSGAHTPTPQTPIYINQWRLGSGQFSIVNRVWDVSTGFVYASKEFSNMKESQWRKEASIMSQVLQLSNEHIVQFVALIETPSPQLILEYLPFGNLQDQHTQEPITDQESLAILCQSLDALSSVHEADIVHRDIKPENILVQSREPLRVKLSDFGLSKATTNLETFCGTHCYAAPEIYTRRGTYYTKACDIWSLGVVVFKYAYGPLPKLNDRDVGLYWCKKIIKRVNDWDSDPLLDFLSTAMLVIKPEKRLPTRKCWEQALQLSALSQSRCPTPTEASYSASDCLKEVSNPHWATPSATPTEVATFITMDALRNHNPRIQETSTASSQATVDHYLVGYDTEEQELDDQRSLVNPSYKIGGISGSKGTDNETKKRPN</sequence>
<comment type="similarity">
    <text evidence="1">Belongs to the protein kinase superfamily. CAMK Ser/Thr protein kinase family. CHEK2 subfamily.</text>
</comment>
<gene>
    <name evidence="5" type="primary">Melk</name>
    <name evidence="5" type="ORF">LSUE1_G008649</name>
</gene>
<dbReference type="InterPro" id="IPR008984">
    <property type="entry name" value="SMAD_FHA_dom_sf"/>
</dbReference>
<dbReference type="InterPro" id="IPR000719">
    <property type="entry name" value="Prot_kinase_dom"/>
</dbReference>
<keyword evidence="5" id="KW-0418">Kinase</keyword>
<dbReference type="GO" id="GO:0004672">
    <property type="term" value="F:protein kinase activity"/>
    <property type="evidence" value="ECO:0007669"/>
    <property type="project" value="InterPro"/>
</dbReference>
<dbReference type="SMART" id="SM00220">
    <property type="entry name" value="S_TKc"/>
    <property type="match status" value="1"/>
</dbReference>
<evidence type="ECO:0000256" key="1">
    <source>
        <dbReference type="ARBA" id="ARBA00005575"/>
    </source>
</evidence>
<evidence type="ECO:0000259" key="3">
    <source>
        <dbReference type="PROSITE" id="PS50006"/>
    </source>
</evidence>
<dbReference type="Gene3D" id="1.10.510.10">
    <property type="entry name" value="Transferase(Phosphotransferase) domain 1"/>
    <property type="match status" value="1"/>
</dbReference>
<dbReference type="CDD" id="cd00060">
    <property type="entry name" value="FHA"/>
    <property type="match status" value="1"/>
</dbReference>
<feature type="domain" description="FHA" evidence="3">
    <location>
        <begin position="79"/>
        <end position="128"/>
    </location>
</feature>
<dbReference type="Pfam" id="PF00498">
    <property type="entry name" value="FHA"/>
    <property type="match status" value="1"/>
</dbReference>
<dbReference type="Gene3D" id="2.60.200.20">
    <property type="match status" value="1"/>
</dbReference>
<dbReference type="Proteomes" id="UP000469558">
    <property type="component" value="Unassembled WGS sequence"/>
</dbReference>
<evidence type="ECO:0000313" key="5">
    <source>
        <dbReference type="EMBL" id="TVY64158.1"/>
    </source>
</evidence>
<evidence type="ECO:0000256" key="2">
    <source>
        <dbReference type="SAM" id="MobiDB-lite"/>
    </source>
</evidence>
<feature type="compositionally biased region" description="Basic and acidic residues" evidence="2">
    <location>
        <begin position="590"/>
        <end position="599"/>
    </location>
</feature>
<dbReference type="PROSITE" id="PS50011">
    <property type="entry name" value="PROTEIN_KINASE_DOM"/>
    <property type="match status" value="1"/>
</dbReference>
<organism evidence="5 6">
    <name type="scientific">Lachnellula suecica</name>
    <dbReference type="NCBI Taxonomy" id="602035"/>
    <lineage>
        <taxon>Eukaryota</taxon>
        <taxon>Fungi</taxon>
        <taxon>Dikarya</taxon>
        <taxon>Ascomycota</taxon>
        <taxon>Pezizomycotina</taxon>
        <taxon>Leotiomycetes</taxon>
        <taxon>Helotiales</taxon>
        <taxon>Lachnaceae</taxon>
        <taxon>Lachnellula</taxon>
    </lineage>
</organism>
<evidence type="ECO:0000259" key="4">
    <source>
        <dbReference type="PROSITE" id="PS50011"/>
    </source>
</evidence>
<dbReference type="PANTHER" id="PTHR24347">
    <property type="entry name" value="SERINE/THREONINE-PROTEIN KINASE"/>
    <property type="match status" value="1"/>
</dbReference>
<keyword evidence="5" id="KW-0808">Transferase</keyword>
<evidence type="ECO:0000313" key="6">
    <source>
        <dbReference type="Proteomes" id="UP000469558"/>
    </source>
</evidence>
<comment type="caution">
    <text evidence="5">The sequence shown here is derived from an EMBL/GenBank/DDBJ whole genome shotgun (WGS) entry which is preliminary data.</text>
</comment>
<proteinExistence type="inferred from homology"/>
<protein>
    <submittedName>
        <fullName evidence="5">Maternal embryonic leucine zipper kinase</fullName>
    </submittedName>
</protein>
<dbReference type="PROSITE" id="PS50006">
    <property type="entry name" value="FHA_DOMAIN"/>
    <property type="match status" value="1"/>
</dbReference>
<reference evidence="5 6" key="1">
    <citation type="submission" date="2018-05" db="EMBL/GenBank/DDBJ databases">
        <title>Genome sequencing and assembly of the regulated plant pathogen Lachnellula willkommii and related sister species for the development of diagnostic species identification markers.</title>
        <authorList>
            <person name="Giroux E."/>
            <person name="Bilodeau G."/>
        </authorList>
    </citation>
    <scope>NUCLEOTIDE SEQUENCE [LARGE SCALE GENOMIC DNA]</scope>
    <source>
        <strain evidence="5 6">CBS 268.59</strain>
    </source>
</reference>
<dbReference type="AlphaFoldDB" id="A0A8T9BZN1"/>
<feature type="region of interest" description="Disordered" evidence="2">
    <location>
        <begin position="565"/>
        <end position="599"/>
    </location>
</feature>
<dbReference type="SMART" id="SM00240">
    <property type="entry name" value="FHA"/>
    <property type="match status" value="1"/>
</dbReference>
<dbReference type="InterPro" id="IPR000253">
    <property type="entry name" value="FHA_dom"/>
</dbReference>
<dbReference type="PROSITE" id="PS00108">
    <property type="entry name" value="PROTEIN_KINASE_ST"/>
    <property type="match status" value="1"/>
</dbReference>
<name>A0A8T9BZN1_9HELO</name>
<dbReference type="SUPFAM" id="SSF56112">
    <property type="entry name" value="Protein kinase-like (PK-like)"/>
    <property type="match status" value="1"/>
</dbReference>
<accession>A0A8T9BZN1</accession>
<dbReference type="SUPFAM" id="SSF49879">
    <property type="entry name" value="SMAD/FHA domain"/>
    <property type="match status" value="1"/>
</dbReference>
<dbReference type="EMBL" id="QGMK01001838">
    <property type="protein sequence ID" value="TVY64158.1"/>
    <property type="molecule type" value="Genomic_DNA"/>
</dbReference>
<dbReference type="Pfam" id="PF00069">
    <property type="entry name" value="Pkinase"/>
    <property type="match status" value="1"/>
</dbReference>
<dbReference type="OrthoDB" id="5395461at2759"/>
<keyword evidence="6" id="KW-1185">Reference proteome</keyword>
<feature type="domain" description="Protein kinase" evidence="4">
    <location>
        <begin position="238"/>
        <end position="485"/>
    </location>
</feature>
<dbReference type="InterPro" id="IPR011009">
    <property type="entry name" value="Kinase-like_dom_sf"/>
</dbReference>
<dbReference type="GO" id="GO:0005524">
    <property type="term" value="F:ATP binding"/>
    <property type="evidence" value="ECO:0007669"/>
    <property type="project" value="InterPro"/>
</dbReference>
<dbReference type="InterPro" id="IPR008271">
    <property type="entry name" value="Ser/Thr_kinase_AS"/>
</dbReference>